<reference evidence="2 3" key="1">
    <citation type="submission" date="2020-07" db="EMBL/GenBank/DDBJ databases">
        <title>Genomic Encyclopedia of Type Strains, Phase IV (KMG-V): Genome sequencing to study the core and pangenomes of soil and plant-associated prokaryotes.</title>
        <authorList>
            <person name="Whitman W."/>
        </authorList>
    </citation>
    <scope>NUCLEOTIDE SEQUENCE [LARGE SCALE GENOMIC DNA]</scope>
    <source>
        <strain evidence="2 3">RH2WT43</strain>
    </source>
</reference>
<evidence type="ECO:0000313" key="2">
    <source>
        <dbReference type="EMBL" id="MBA8888502.1"/>
    </source>
</evidence>
<name>A0A839F396_9GAMM</name>
<sequence>MLGLFGMLAGASWFLNGPQVQADEGSYLLSAAMIAGRSILPTVDYYSGYSVLLLPAFAFSRDPDAIYHGALLINALMIATVPLALFRLTSSLWPSLETGVRARAALAATCYAPVLVLSQYTMSDNALICLHAWLLAMAASLLRQPRMAAGVTFGAIAGALFLVHPRGLVTATAVLAALSLAAVRLRRIRPAMVLAWVMMFAVSMLHGPLERIAGTLHNMHGGYSPMALLERLASPSAWPWLLSNFVGCTTEAVVASLGLFVIALRCVAAELRADRWSSPSVVLMAAVVAMGAGLFSTAAFFVPPERADQLAYGRYALPALVPLIAAGLVRLQDEAARGRDLLWVFATAVVGVGITALAYEHLPPAAKANWNQINSPLLHLSQQLLPKSSAWMAILACFAGASSIIALAWRGSANRARAAFVVLNLAAFATFSSTTTYPGGRYFTGDRQVVGVARAFADGTSDGLCLDLDPALDGWQRTDLGWRLFPQIANVTNGCVRGVIQRLDAPAPADMRFVAVERPSPLPHSAPLALYVTDGPEVEAFASDHALLSIAALAPLAPADRSAKVTLEQPALRVEAGATLDVRIRVVNGSSLTLATVDPRVSANPILVGAYVESTNGQMNFRASLPRPIAPAQGIEASLQLGPFDQPGRYAIHVGVVQELVAWFDGGVDTTIEVAAGP</sequence>
<evidence type="ECO:0000256" key="1">
    <source>
        <dbReference type="SAM" id="Phobius"/>
    </source>
</evidence>
<dbReference type="Proteomes" id="UP000550401">
    <property type="component" value="Unassembled WGS sequence"/>
</dbReference>
<feature type="transmembrane region" description="Helical" evidence="1">
    <location>
        <begin position="280"/>
        <end position="300"/>
    </location>
</feature>
<keyword evidence="1" id="KW-0812">Transmembrane</keyword>
<feature type="transmembrane region" description="Helical" evidence="1">
    <location>
        <begin position="148"/>
        <end position="178"/>
    </location>
</feature>
<feature type="transmembrane region" description="Helical" evidence="1">
    <location>
        <begin position="312"/>
        <end position="329"/>
    </location>
</feature>
<gene>
    <name evidence="2" type="ORF">FHW12_002735</name>
</gene>
<organism evidence="2 3">
    <name type="scientific">Dokdonella fugitiva</name>
    <dbReference type="NCBI Taxonomy" id="328517"/>
    <lineage>
        <taxon>Bacteria</taxon>
        <taxon>Pseudomonadati</taxon>
        <taxon>Pseudomonadota</taxon>
        <taxon>Gammaproteobacteria</taxon>
        <taxon>Lysobacterales</taxon>
        <taxon>Rhodanobacteraceae</taxon>
        <taxon>Dokdonella</taxon>
    </lineage>
</organism>
<keyword evidence="3" id="KW-1185">Reference proteome</keyword>
<evidence type="ECO:0000313" key="3">
    <source>
        <dbReference type="Proteomes" id="UP000550401"/>
    </source>
</evidence>
<proteinExistence type="predicted"/>
<protein>
    <submittedName>
        <fullName evidence="2">Uncharacterized protein</fullName>
    </submittedName>
</protein>
<feature type="transmembrane region" description="Helical" evidence="1">
    <location>
        <begin position="190"/>
        <end position="209"/>
    </location>
</feature>
<feature type="transmembrane region" description="Helical" evidence="1">
    <location>
        <begin position="66"/>
        <end position="88"/>
    </location>
</feature>
<keyword evidence="1" id="KW-0472">Membrane</keyword>
<dbReference type="EMBL" id="JACGXL010000004">
    <property type="protein sequence ID" value="MBA8888502.1"/>
    <property type="molecule type" value="Genomic_DNA"/>
</dbReference>
<dbReference type="AlphaFoldDB" id="A0A839F396"/>
<comment type="caution">
    <text evidence="2">The sequence shown here is derived from an EMBL/GenBank/DDBJ whole genome shotgun (WGS) entry which is preliminary data.</text>
</comment>
<dbReference type="RefSeq" id="WP_182531549.1">
    <property type="nucleotide sequence ID" value="NZ_JACGXL010000004.1"/>
</dbReference>
<accession>A0A839F396</accession>
<feature type="transmembrane region" description="Helical" evidence="1">
    <location>
        <begin position="390"/>
        <end position="409"/>
    </location>
</feature>
<feature type="transmembrane region" description="Helical" evidence="1">
    <location>
        <begin position="241"/>
        <end position="268"/>
    </location>
</feature>
<feature type="transmembrane region" description="Helical" evidence="1">
    <location>
        <begin position="341"/>
        <end position="359"/>
    </location>
</feature>
<keyword evidence="1" id="KW-1133">Transmembrane helix</keyword>